<evidence type="ECO:0000313" key="2">
    <source>
        <dbReference type="Proteomes" id="UP000619788"/>
    </source>
</evidence>
<organism evidence="1 2">
    <name type="scientific">Planobispora siamensis</name>
    <dbReference type="NCBI Taxonomy" id="936338"/>
    <lineage>
        <taxon>Bacteria</taxon>
        <taxon>Bacillati</taxon>
        <taxon>Actinomycetota</taxon>
        <taxon>Actinomycetes</taxon>
        <taxon>Streptosporangiales</taxon>
        <taxon>Streptosporangiaceae</taxon>
        <taxon>Planobispora</taxon>
    </lineage>
</organism>
<dbReference type="EMBL" id="BOOJ01000058">
    <property type="protein sequence ID" value="GIH96040.1"/>
    <property type="molecule type" value="Genomic_DNA"/>
</dbReference>
<gene>
    <name evidence="1" type="ORF">Psi01_66700</name>
</gene>
<dbReference type="Proteomes" id="UP000619788">
    <property type="component" value="Unassembled WGS sequence"/>
</dbReference>
<evidence type="ECO:0000313" key="1">
    <source>
        <dbReference type="EMBL" id="GIH96040.1"/>
    </source>
</evidence>
<protein>
    <submittedName>
        <fullName evidence="1">Uncharacterized protein</fullName>
    </submittedName>
</protein>
<dbReference type="AlphaFoldDB" id="A0A8J3SP02"/>
<proteinExistence type="predicted"/>
<comment type="caution">
    <text evidence="1">The sequence shown here is derived from an EMBL/GenBank/DDBJ whole genome shotgun (WGS) entry which is preliminary data.</text>
</comment>
<name>A0A8J3SP02_9ACTN</name>
<reference evidence="1 2" key="1">
    <citation type="submission" date="2021-01" db="EMBL/GenBank/DDBJ databases">
        <title>Whole genome shotgun sequence of Planobispora siamensis NBRC 107568.</title>
        <authorList>
            <person name="Komaki H."/>
            <person name="Tamura T."/>
        </authorList>
    </citation>
    <scope>NUCLEOTIDE SEQUENCE [LARGE SCALE GENOMIC DNA]</scope>
    <source>
        <strain evidence="1 2">NBRC 107568</strain>
    </source>
</reference>
<sequence length="75" mass="8553">MRFYNPVLYVSGTAALAALLLENRSAPRPLPLLALPLVPFLIVSQHAEHRRHRRLAVERPGWWNRRLRPGRPGPG</sequence>
<keyword evidence="2" id="KW-1185">Reference proteome</keyword>
<accession>A0A8J3SP02</accession>